<sequence>MTSQFDELAALYENMAEWPFRKYCEIPSVFDALGDVSGLDIFDFGCGNGLYSRMLKKQGAHRVVGYDQSMGMLDYARRREEKEQLGIEFTTAINSDLLNKFDVVVAIYVLPYAGDVSTLDAMCASMASLLKPGGRLITLPIHPDYCPRPDYYETYGLRLIPAGDDNARDASEVTLDLCQPPYDIQVTAYYWTADALERALNQAGFKRVHWRKNQPTPEGLERLGAHYWKNYKDSPHAAILDCSMGH</sequence>
<reference evidence="5 7" key="2">
    <citation type="submission" date="2016-10" db="EMBL/GenBank/DDBJ databases">
        <authorList>
            <person name="Varghese N."/>
            <person name="Submissions S."/>
        </authorList>
    </citation>
    <scope>NUCLEOTIDE SEQUENCE [LARGE SCALE GENOMIC DNA]</scope>
    <source>
        <strain evidence="5 7">BS3652</strain>
    </source>
</reference>
<feature type="domain" description="Methyltransferase" evidence="3">
    <location>
        <begin position="41"/>
        <end position="134"/>
    </location>
</feature>
<dbReference type="InterPro" id="IPR029063">
    <property type="entry name" value="SAM-dependent_MTases_sf"/>
</dbReference>
<comment type="caution">
    <text evidence="4">The sequence shown here is derived from an EMBL/GenBank/DDBJ whole genome shotgun (WGS) entry which is preliminary data.</text>
</comment>
<evidence type="ECO:0000313" key="6">
    <source>
        <dbReference type="Proteomes" id="UP000036395"/>
    </source>
</evidence>
<dbReference type="STRING" id="47884.SAMN04490203_1466"/>
<evidence type="ECO:0000313" key="7">
    <source>
        <dbReference type="Proteomes" id="UP000183155"/>
    </source>
</evidence>
<dbReference type="Proteomes" id="UP000036395">
    <property type="component" value="Unassembled WGS sequence"/>
</dbReference>
<protein>
    <submittedName>
        <fullName evidence="5">Methyltransferase domain-containing protein</fullName>
    </submittedName>
</protein>
<evidence type="ECO:0000259" key="3">
    <source>
        <dbReference type="Pfam" id="PF13649"/>
    </source>
</evidence>
<dbReference type="AlphaFoldDB" id="A0A0J6GQD4"/>
<evidence type="ECO:0000256" key="2">
    <source>
        <dbReference type="ARBA" id="ARBA00022679"/>
    </source>
</evidence>
<name>A0A0J6GQD4_PSETA</name>
<dbReference type="Proteomes" id="UP000183155">
    <property type="component" value="Unassembled WGS sequence"/>
</dbReference>
<dbReference type="OrthoDB" id="9791837at2"/>
<dbReference type="EMBL" id="FNRS01000001">
    <property type="protein sequence ID" value="SEB93185.1"/>
    <property type="molecule type" value="Genomic_DNA"/>
</dbReference>
<dbReference type="RefSeq" id="WP_053070933.1">
    <property type="nucleotide sequence ID" value="NZ_FNRS01000001.1"/>
</dbReference>
<proteinExistence type="predicted"/>
<evidence type="ECO:0000313" key="4">
    <source>
        <dbReference type="EMBL" id="KMM83820.1"/>
    </source>
</evidence>
<dbReference type="SUPFAM" id="SSF53335">
    <property type="entry name" value="S-adenosyl-L-methionine-dependent methyltransferases"/>
    <property type="match status" value="1"/>
</dbReference>
<dbReference type="PANTHER" id="PTHR43861">
    <property type="entry name" value="TRANS-ACONITATE 2-METHYLTRANSFERASE-RELATED"/>
    <property type="match status" value="1"/>
</dbReference>
<accession>A0A0J6GQD4</accession>
<dbReference type="PATRIC" id="fig|47884.3.peg.3514"/>
<keyword evidence="2" id="KW-0808">Transferase</keyword>
<reference evidence="4 6" key="1">
    <citation type="submission" date="2015-02" db="EMBL/GenBank/DDBJ databases">
        <title>Pseudomonas helleri sp. nov. and Pseudomonas weihenstephanensis sp. nov., isolated from raw cows milk.</title>
        <authorList>
            <person name="von Neubeck M."/>
            <person name="Huptas C."/>
            <person name="Wenning M."/>
            <person name="Scherer S."/>
        </authorList>
    </citation>
    <scope>NUCLEOTIDE SEQUENCE [LARGE SCALE GENOMIC DNA]</scope>
    <source>
        <strain evidence="4 6">DSM 21104</strain>
    </source>
</reference>
<dbReference type="CDD" id="cd02440">
    <property type="entry name" value="AdoMet_MTases"/>
    <property type="match status" value="1"/>
</dbReference>
<dbReference type="Pfam" id="PF13649">
    <property type="entry name" value="Methyltransf_25"/>
    <property type="match status" value="1"/>
</dbReference>
<dbReference type="InterPro" id="IPR041698">
    <property type="entry name" value="Methyltransf_25"/>
</dbReference>
<gene>
    <name evidence="5" type="ORF">SAMN04490203_1466</name>
    <name evidence="4" type="ORF">TU78_15215</name>
</gene>
<evidence type="ECO:0000256" key="1">
    <source>
        <dbReference type="ARBA" id="ARBA00022603"/>
    </source>
</evidence>
<dbReference type="PANTHER" id="PTHR43861:SF1">
    <property type="entry name" value="TRANS-ACONITATE 2-METHYLTRANSFERASE"/>
    <property type="match status" value="1"/>
</dbReference>
<keyword evidence="1 5" id="KW-0489">Methyltransferase</keyword>
<keyword evidence="7" id="KW-1185">Reference proteome</keyword>
<dbReference type="EMBL" id="JYLA01000006">
    <property type="protein sequence ID" value="KMM83820.1"/>
    <property type="molecule type" value="Genomic_DNA"/>
</dbReference>
<dbReference type="Gene3D" id="3.40.50.150">
    <property type="entry name" value="Vaccinia Virus protein VP39"/>
    <property type="match status" value="1"/>
</dbReference>
<evidence type="ECO:0000313" key="5">
    <source>
        <dbReference type="EMBL" id="SEB93185.1"/>
    </source>
</evidence>
<organism evidence="4 6">
    <name type="scientific">Pseudomonas taetrolens</name>
    <dbReference type="NCBI Taxonomy" id="47884"/>
    <lineage>
        <taxon>Bacteria</taxon>
        <taxon>Pseudomonadati</taxon>
        <taxon>Pseudomonadota</taxon>
        <taxon>Gammaproteobacteria</taxon>
        <taxon>Pseudomonadales</taxon>
        <taxon>Pseudomonadaceae</taxon>
        <taxon>Pseudomonas</taxon>
    </lineage>
</organism>
<dbReference type="GO" id="GO:0008168">
    <property type="term" value="F:methyltransferase activity"/>
    <property type="evidence" value="ECO:0007669"/>
    <property type="project" value="UniProtKB-KW"/>
</dbReference>
<dbReference type="GO" id="GO:0032259">
    <property type="term" value="P:methylation"/>
    <property type="evidence" value="ECO:0007669"/>
    <property type="project" value="UniProtKB-KW"/>
</dbReference>